<dbReference type="EMBL" id="CH473999">
    <property type="protein sequence ID" value="EDL78037.1"/>
    <property type="molecule type" value="Genomic_DNA"/>
</dbReference>
<keyword evidence="1" id="KW-0732">Signal</keyword>
<organism evidence="2 3">
    <name type="scientific">Rattus norvegicus</name>
    <name type="common">Rat</name>
    <dbReference type="NCBI Taxonomy" id="10116"/>
    <lineage>
        <taxon>Eukaryota</taxon>
        <taxon>Metazoa</taxon>
        <taxon>Chordata</taxon>
        <taxon>Craniata</taxon>
        <taxon>Vertebrata</taxon>
        <taxon>Euteleostomi</taxon>
        <taxon>Mammalia</taxon>
        <taxon>Eutheria</taxon>
        <taxon>Euarchontoglires</taxon>
        <taxon>Glires</taxon>
        <taxon>Rodentia</taxon>
        <taxon>Myomorpha</taxon>
        <taxon>Muroidea</taxon>
        <taxon>Muridae</taxon>
        <taxon>Murinae</taxon>
        <taxon>Rattus</taxon>
    </lineage>
</organism>
<feature type="chain" id="PRO_5039948207" evidence="1">
    <location>
        <begin position="29"/>
        <end position="96"/>
    </location>
</feature>
<evidence type="ECO:0000313" key="3">
    <source>
        <dbReference type="Proteomes" id="UP000234681"/>
    </source>
</evidence>
<sequence>MWRLCVCVPGWVSSHLLILLGSIEETHTLDQDGCLTGEAASCKHNSQVSGFEDFLRVAESRLLKGEGRGKSCRNPRLRKARVVEELQDTTAGRSPS</sequence>
<accession>A6JS70</accession>
<evidence type="ECO:0000256" key="1">
    <source>
        <dbReference type="SAM" id="SignalP"/>
    </source>
</evidence>
<proteinExistence type="predicted"/>
<feature type="signal peptide" evidence="1">
    <location>
        <begin position="1"/>
        <end position="28"/>
    </location>
</feature>
<evidence type="ECO:0000313" key="2">
    <source>
        <dbReference type="EMBL" id="EDL78037.1"/>
    </source>
</evidence>
<dbReference type="AlphaFoldDB" id="A6JS70"/>
<name>A6JS70_RAT</name>
<protein>
    <submittedName>
        <fullName evidence="2">RCG36500</fullName>
    </submittedName>
</protein>
<reference evidence="2 3" key="1">
    <citation type="submission" date="2005-09" db="EMBL/GenBank/DDBJ databases">
        <authorList>
            <person name="Mural R.J."/>
            <person name="Li P.W."/>
            <person name="Adams M.D."/>
            <person name="Amanatides P.G."/>
            <person name="Baden-Tillson H."/>
            <person name="Barnstead M."/>
            <person name="Chin S.H."/>
            <person name="Dew I."/>
            <person name="Evans C.A."/>
            <person name="Ferriera S."/>
            <person name="Flanigan M."/>
            <person name="Fosler C."/>
            <person name="Glodek A."/>
            <person name="Gu Z."/>
            <person name="Holt R.A."/>
            <person name="Jennings D."/>
            <person name="Kraft C.L."/>
            <person name="Lu F."/>
            <person name="Nguyen T."/>
            <person name="Nusskern D.R."/>
            <person name="Pfannkoch C.M."/>
            <person name="Sitter C."/>
            <person name="Sutton G.G."/>
            <person name="Venter J.C."/>
            <person name="Wang Z."/>
            <person name="Woodage T."/>
            <person name="Zheng X.H."/>
            <person name="Zhong F."/>
        </authorList>
    </citation>
    <scope>NUCLEOTIDE SEQUENCE [LARGE SCALE GENOMIC DNA]</scope>
    <source>
        <strain>BN</strain>
        <strain evidence="3">Sprague-Dawley</strain>
    </source>
</reference>
<gene>
    <name evidence="2" type="ORF">rCG_36500</name>
</gene>
<dbReference type="Proteomes" id="UP000234681">
    <property type="component" value="Chromosome 11"/>
</dbReference>